<organism evidence="4 5">
    <name type="scientific">Mobilitalea sibirica</name>
    <dbReference type="NCBI Taxonomy" id="1462919"/>
    <lineage>
        <taxon>Bacteria</taxon>
        <taxon>Bacillati</taxon>
        <taxon>Bacillota</taxon>
        <taxon>Clostridia</taxon>
        <taxon>Lachnospirales</taxon>
        <taxon>Lachnospiraceae</taxon>
        <taxon>Mobilitalea</taxon>
    </lineage>
</organism>
<keyword evidence="5" id="KW-1185">Reference proteome</keyword>
<dbReference type="EMBL" id="JAEAGR010000012">
    <property type="protein sequence ID" value="MBH1941537.1"/>
    <property type="molecule type" value="Genomic_DNA"/>
</dbReference>
<sequence>MYESFENLEEQKKINIINAGFKVFGENGYQKASVDQIVKEANISKGSLFYYFESKKNYYMYLYDYCAERMKLLIDDPGEDGLPAYIQKTDFFERLDAIQKLKMKYAITYPHITEFMKKVIIENSPSIKNEIQSYNLKLIKERFDHFFYKLDLHKFKEGVDPKMVMQLLIWCSEGCASQLYMKNRLDPSIERASPNFQEILDLYNSYVELLRKNFYKEEYL</sequence>
<dbReference type="Pfam" id="PF00440">
    <property type="entry name" value="TetR_N"/>
    <property type="match status" value="1"/>
</dbReference>
<feature type="domain" description="HTH tetR-type" evidence="3">
    <location>
        <begin position="10"/>
        <end position="70"/>
    </location>
</feature>
<evidence type="ECO:0000313" key="5">
    <source>
        <dbReference type="Proteomes" id="UP000623269"/>
    </source>
</evidence>
<dbReference type="Proteomes" id="UP000623269">
    <property type="component" value="Unassembled WGS sequence"/>
</dbReference>
<dbReference type="SUPFAM" id="SSF48498">
    <property type="entry name" value="Tetracyclin repressor-like, C-terminal domain"/>
    <property type="match status" value="1"/>
</dbReference>
<dbReference type="RefSeq" id="WP_197661785.1">
    <property type="nucleotide sequence ID" value="NZ_JAEAGR010000012.1"/>
</dbReference>
<evidence type="ECO:0000259" key="3">
    <source>
        <dbReference type="PROSITE" id="PS50977"/>
    </source>
</evidence>
<proteinExistence type="predicted"/>
<dbReference type="PANTHER" id="PTHR43479:SF11">
    <property type="entry name" value="ACREF_ENVCD OPERON REPRESSOR-RELATED"/>
    <property type="match status" value="1"/>
</dbReference>
<evidence type="ECO:0000256" key="2">
    <source>
        <dbReference type="PROSITE-ProRule" id="PRU00335"/>
    </source>
</evidence>
<dbReference type="AlphaFoldDB" id="A0A8J7H3C9"/>
<accession>A0A8J7H3C9</accession>
<dbReference type="PROSITE" id="PS50977">
    <property type="entry name" value="HTH_TETR_2"/>
    <property type="match status" value="1"/>
</dbReference>
<dbReference type="PANTHER" id="PTHR43479">
    <property type="entry name" value="ACREF/ENVCD OPERON REPRESSOR-RELATED"/>
    <property type="match status" value="1"/>
</dbReference>
<gene>
    <name evidence="4" type="ORF">I5677_11590</name>
</gene>
<dbReference type="PRINTS" id="PR00455">
    <property type="entry name" value="HTHTETR"/>
</dbReference>
<evidence type="ECO:0000256" key="1">
    <source>
        <dbReference type="ARBA" id="ARBA00023125"/>
    </source>
</evidence>
<comment type="caution">
    <text evidence="4">The sequence shown here is derived from an EMBL/GenBank/DDBJ whole genome shotgun (WGS) entry which is preliminary data.</text>
</comment>
<dbReference type="InterPro" id="IPR009057">
    <property type="entry name" value="Homeodomain-like_sf"/>
</dbReference>
<feature type="DNA-binding region" description="H-T-H motif" evidence="2">
    <location>
        <begin position="33"/>
        <end position="52"/>
    </location>
</feature>
<dbReference type="GO" id="GO:0003677">
    <property type="term" value="F:DNA binding"/>
    <property type="evidence" value="ECO:0007669"/>
    <property type="project" value="UniProtKB-UniRule"/>
</dbReference>
<dbReference type="Gene3D" id="1.10.10.60">
    <property type="entry name" value="Homeodomain-like"/>
    <property type="match status" value="1"/>
</dbReference>
<dbReference type="InterPro" id="IPR036271">
    <property type="entry name" value="Tet_transcr_reg_TetR-rel_C_sf"/>
</dbReference>
<protein>
    <submittedName>
        <fullName evidence="4">TetR/AcrR family transcriptional regulator</fullName>
    </submittedName>
</protein>
<dbReference type="SUPFAM" id="SSF46689">
    <property type="entry name" value="Homeodomain-like"/>
    <property type="match status" value="1"/>
</dbReference>
<dbReference type="InterPro" id="IPR001647">
    <property type="entry name" value="HTH_TetR"/>
</dbReference>
<evidence type="ECO:0000313" key="4">
    <source>
        <dbReference type="EMBL" id="MBH1941537.1"/>
    </source>
</evidence>
<dbReference type="InterPro" id="IPR050624">
    <property type="entry name" value="HTH-type_Tx_Regulator"/>
</dbReference>
<name>A0A8J7H3C9_9FIRM</name>
<keyword evidence="1 2" id="KW-0238">DNA-binding</keyword>
<reference evidence="4" key="1">
    <citation type="submission" date="2020-12" db="EMBL/GenBank/DDBJ databases">
        <title>M. sibirica DSM 26468T genome.</title>
        <authorList>
            <person name="Thieme N."/>
            <person name="Rettenmaier R."/>
            <person name="Zverlov V."/>
            <person name="Liebl W."/>
        </authorList>
    </citation>
    <scope>NUCLEOTIDE SEQUENCE</scope>
    <source>
        <strain evidence="4">DSM 26468</strain>
    </source>
</reference>
<dbReference type="Gene3D" id="1.10.357.10">
    <property type="entry name" value="Tetracycline Repressor, domain 2"/>
    <property type="match status" value="1"/>
</dbReference>